<feature type="transmembrane region" description="Helical" evidence="1">
    <location>
        <begin position="20"/>
        <end position="38"/>
    </location>
</feature>
<evidence type="ECO:0000259" key="2">
    <source>
        <dbReference type="Pfam" id="PF07811"/>
    </source>
</evidence>
<evidence type="ECO:0000256" key="1">
    <source>
        <dbReference type="SAM" id="Phobius"/>
    </source>
</evidence>
<dbReference type="RefSeq" id="WP_013626765.1">
    <property type="nucleotide sequence ID" value="NC_015174.1"/>
</dbReference>
<proteinExistence type="predicted"/>
<dbReference type="Pfam" id="PF07811">
    <property type="entry name" value="TadE"/>
    <property type="match status" value="1"/>
</dbReference>
<feature type="domain" description="TadE-like" evidence="2">
    <location>
        <begin position="17"/>
        <end position="59"/>
    </location>
</feature>
<keyword evidence="1" id="KW-0812">Transmembrane</keyword>
<dbReference type="Proteomes" id="UP000006860">
    <property type="component" value="Chromosome"/>
</dbReference>
<sequence length="141" mass="15525">MKIQRRQSTASRSSRSGAALVEFAITVPVVFLLFFAAFDFCRLSMLTHTAEQAAYEGARRGSMPGATAKLARRAAQEELDRLGIRDATIFIQPSVITSATARLTVEVHIPLSSNAWVPPQVLRNATIKRQCSLSREYIASE</sequence>
<evidence type="ECO:0000313" key="3">
    <source>
        <dbReference type="EMBL" id="ADY58021.1"/>
    </source>
</evidence>
<evidence type="ECO:0000313" key="4">
    <source>
        <dbReference type="Proteomes" id="UP000006860"/>
    </source>
</evidence>
<dbReference type="HOGENOM" id="CLU_122851_3_0_0"/>
<dbReference type="AlphaFoldDB" id="F0SRG0"/>
<reference evidence="4" key="1">
    <citation type="submission" date="2011-02" db="EMBL/GenBank/DDBJ databases">
        <title>The complete genome of Planctomyces brasiliensis DSM 5305.</title>
        <authorList>
            <person name="Lucas S."/>
            <person name="Copeland A."/>
            <person name="Lapidus A."/>
            <person name="Bruce D."/>
            <person name="Goodwin L."/>
            <person name="Pitluck S."/>
            <person name="Kyrpides N."/>
            <person name="Mavromatis K."/>
            <person name="Pagani I."/>
            <person name="Ivanova N."/>
            <person name="Ovchinnikova G."/>
            <person name="Lu M."/>
            <person name="Detter J.C."/>
            <person name="Han C."/>
            <person name="Land M."/>
            <person name="Hauser L."/>
            <person name="Markowitz V."/>
            <person name="Cheng J.-F."/>
            <person name="Hugenholtz P."/>
            <person name="Woyke T."/>
            <person name="Wu D."/>
            <person name="Tindall B."/>
            <person name="Pomrenke H.G."/>
            <person name="Brambilla E."/>
            <person name="Klenk H.-P."/>
            <person name="Eisen J.A."/>
        </authorList>
    </citation>
    <scope>NUCLEOTIDE SEQUENCE [LARGE SCALE GENOMIC DNA]</scope>
    <source>
        <strain evidence="4">ATCC 49424 / DSM 5305 / JCM 21570 / NBRC 103401 / IFAM 1448</strain>
    </source>
</reference>
<accession>F0SRG0</accession>
<keyword evidence="1" id="KW-0472">Membrane</keyword>
<keyword evidence="1" id="KW-1133">Transmembrane helix</keyword>
<name>F0SRG0_RUBBR</name>
<dbReference type="STRING" id="756272.Plabr_0394"/>
<dbReference type="EMBL" id="CP002546">
    <property type="protein sequence ID" value="ADY58021.1"/>
    <property type="molecule type" value="Genomic_DNA"/>
</dbReference>
<gene>
    <name evidence="3" type="ordered locus">Plabr_0394</name>
</gene>
<organism evidence="3 4">
    <name type="scientific">Rubinisphaera brasiliensis (strain ATCC 49424 / DSM 5305 / JCM 21570 / IAM 15109 / NBRC 103401 / IFAM 1448)</name>
    <name type="common">Planctomyces brasiliensis</name>
    <dbReference type="NCBI Taxonomy" id="756272"/>
    <lineage>
        <taxon>Bacteria</taxon>
        <taxon>Pseudomonadati</taxon>
        <taxon>Planctomycetota</taxon>
        <taxon>Planctomycetia</taxon>
        <taxon>Planctomycetales</taxon>
        <taxon>Planctomycetaceae</taxon>
        <taxon>Rubinisphaera</taxon>
    </lineage>
</organism>
<keyword evidence="4" id="KW-1185">Reference proteome</keyword>
<dbReference type="InterPro" id="IPR012495">
    <property type="entry name" value="TadE-like_dom"/>
</dbReference>
<dbReference type="KEGG" id="pbs:Plabr_0394"/>
<protein>
    <submittedName>
        <fullName evidence="3">TadE family protein</fullName>
    </submittedName>
</protein>
<dbReference type="eggNOG" id="COG4961">
    <property type="taxonomic scope" value="Bacteria"/>
</dbReference>